<evidence type="ECO:0008006" key="2">
    <source>
        <dbReference type="Google" id="ProtNLM"/>
    </source>
</evidence>
<protein>
    <recommendedName>
        <fullName evidence="2">NIPSNAP domain-containing protein</fullName>
    </recommendedName>
</protein>
<reference evidence="1" key="1">
    <citation type="submission" date="2018-05" db="EMBL/GenBank/DDBJ databases">
        <authorList>
            <person name="Lanie J.A."/>
            <person name="Ng W.-L."/>
            <person name="Kazmierczak K.M."/>
            <person name="Andrzejewski T.M."/>
            <person name="Davidsen T.M."/>
            <person name="Wayne K.J."/>
            <person name="Tettelin H."/>
            <person name="Glass J.I."/>
            <person name="Rusch D."/>
            <person name="Podicherti R."/>
            <person name="Tsui H.-C.T."/>
            <person name="Winkler M.E."/>
        </authorList>
    </citation>
    <scope>NUCLEOTIDE SEQUENCE</scope>
</reference>
<dbReference type="EMBL" id="UINC01058587">
    <property type="protein sequence ID" value="SVB81025.1"/>
    <property type="molecule type" value="Genomic_DNA"/>
</dbReference>
<name>A0A382H1L3_9ZZZZ</name>
<dbReference type="AlphaFoldDB" id="A0A382H1L3"/>
<accession>A0A382H1L3</accession>
<evidence type="ECO:0000313" key="1">
    <source>
        <dbReference type="EMBL" id="SVB81025.1"/>
    </source>
</evidence>
<proteinExistence type="predicted"/>
<sequence length="250" mass="28292">MKKIILLLSFLYSFSVIADNHVPNYSVMESFQCNVKQGKSLDDVNRVNAEWAKWAESGNISVQYNAWQMTSVFQNKNDFDFTHGWIGFTNNYEDMGTIQDEWLANGSRLQSKFDSVEDCGVHAMYYVYVAKPPTEPFSDGFMTVRGCNVKEEATNEKFLAADKKWNAYLDENGFSNGLLMRWFPGSGSGIDNPYDFLYVFVSPSFKEWGSDVDKLVTGAGAYNASLYGELASCDTPRIYRSTYVGGYNPE</sequence>
<gene>
    <name evidence="1" type="ORF">METZ01_LOCUS233879</name>
</gene>
<organism evidence="1">
    <name type="scientific">marine metagenome</name>
    <dbReference type="NCBI Taxonomy" id="408172"/>
    <lineage>
        <taxon>unclassified sequences</taxon>
        <taxon>metagenomes</taxon>
        <taxon>ecological metagenomes</taxon>
    </lineage>
</organism>